<keyword evidence="1" id="KW-0282">Flagellum</keyword>
<keyword evidence="2" id="KW-1185">Reference proteome</keyword>
<keyword evidence="1" id="KW-0969">Cilium</keyword>
<reference evidence="1 2" key="1">
    <citation type="submission" date="2018-01" db="EMBL/GenBank/DDBJ databases">
        <title>Genome sequence of Borrelia tachyglossi.</title>
        <authorList>
            <person name="Gofton A.W."/>
        </authorList>
    </citation>
    <scope>NUCLEOTIDE SEQUENCE [LARGE SCALE GENOMIC DNA]</scope>
    <source>
        <strain evidence="1 2">Bc-F10-1268</strain>
    </source>
</reference>
<evidence type="ECO:0000313" key="1">
    <source>
        <dbReference type="EMBL" id="AWG42677.1"/>
    </source>
</evidence>
<evidence type="ECO:0000313" key="2">
    <source>
        <dbReference type="Proteomes" id="UP000244655"/>
    </source>
</evidence>
<dbReference type="EMBL" id="CP025785">
    <property type="protein sequence ID" value="AWG42677.1"/>
    <property type="molecule type" value="Genomic_DNA"/>
</dbReference>
<keyword evidence="1" id="KW-0966">Cell projection</keyword>
<dbReference type="AlphaFoldDB" id="A0A2S1LWI9"/>
<protein>
    <submittedName>
        <fullName evidence="1">Flagellar protein FlbA</fullName>
    </submittedName>
</protein>
<accession>A0A2S1LWI9</accession>
<name>A0A2S1LWI9_9SPIR</name>
<dbReference type="RefSeq" id="WP_108729077.1">
    <property type="nucleotide sequence ID" value="NZ_CP025785.1"/>
</dbReference>
<proteinExistence type="predicted"/>
<organism evidence="1 2">
    <name type="scientific">Candidatus Borreliella tachyglossi</name>
    <dbReference type="NCBI Taxonomy" id="1964448"/>
    <lineage>
        <taxon>Bacteria</taxon>
        <taxon>Pseudomonadati</taxon>
        <taxon>Spirochaetota</taxon>
        <taxon>Spirochaetia</taxon>
        <taxon>Spirochaetales</taxon>
        <taxon>Borreliaceae</taxon>
        <taxon>Borreliella</taxon>
    </lineage>
</organism>
<gene>
    <name evidence="1" type="ORF">CR532_01485</name>
</gene>
<dbReference type="OrthoDB" id="351059at2"/>
<dbReference type="Proteomes" id="UP000244655">
    <property type="component" value="Chromosome"/>
</dbReference>
<sequence length="143" mass="17335">MNDLNLKKKKFEKILSIKTYDKRFSEIELMNINNQISEITEFVGKIPERVKKLSDEDTLLRGYYLDYLNSKKKEELKNISKLKYEYKKYYDVYLKKYREEKKINILIKGLNDTIIIKKEKKESLLLDEYINYKICKKLGINDE</sequence>